<name>A0ABV2AJS2_9EUKA</name>
<comment type="caution">
    <text evidence="2">The sequence shown here is derived from an EMBL/GenBank/DDBJ whole genome shotgun (WGS) entry which is preliminary data.</text>
</comment>
<evidence type="ECO:0000256" key="1">
    <source>
        <dbReference type="SAM" id="MobiDB-lite"/>
    </source>
</evidence>
<feature type="compositionally biased region" description="Basic and acidic residues" evidence="1">
    <location>
        <begin position="11"/>
        <end position="37"/>
    </location>
</feature>
<evidence type="ECO:0008006" key="4">
    <source>
        <dbReference type="Google" id="ProtNLM"/>
    </source>
</evidence>
<evidence type="ECO:0000313" key="3">
    <source>
        <dbReference type="Proteomes" id="UP001439008"/>
    </source>
</evidence>
<gene>
    <name evidence="2" type="ORF">MHBO_001665</name>
</gene>
<proteinExistence type="predicted"/>
<reference evidence="2 3" key="1">
    <citation type="journal article" date="2024" name="BMC Biol.">
        <title>Comparative genomics of Ascetosporea gives new insight into the evolutionary basis for animal parasitism in Rhizaria.</title>
        <authorList>
            <person name="Hiltunen Thoren M."/>
            <person name="Onut-Brannstrom I."/>
            <person name="Alfjorden A."/>
            <person name="Peckova H."/>
            <person name="Swords F."/>
            <person name="Hooper C."/>
            <person name="Holzer A.S."/>
            <person name="Bass D."/>
            <person name="Burki F."/>
        </authorList>
    </citation>
    <scope>NUCLEOTIDE SEQUENCE [LARGE SCALE GENOMIC DNA]</scope>
    <source>
        <strain evidence="2">20-A016</strain>
    </source>
</reference>
<organism evidence="2 3">
    <name type="scientific">Bonamia ostreae</name>
    <dbReference type="NCBI Taxonomy" id="126728"/>
    <lineage>
        <taxon>Eukaryota</taxon>
        <taxon>Sar</taxon>
        <taxon>Rhizaria</taxon>
        <taxon>Endomyxa</taxon>
        <taxon>Ascetosporea</taxon>
        <taxon>Haplosporida</taxon>
        <taxon>Bonamia</taxon>
    </lineage>
</organism>
<sequence length="352" mass="41643">MFNFRKSKKKSERESEKTKEAEEKAKELIEMKEKHRVDHQRCKDLEISLAIEKDELKKAKESFERLKEKMEQDLKMEEDKTKETIEKLKNAEEKALKTENTLKNINETLFVAKEDKKEYEKKAEIMESKMAEISKNLEEKVNENDGLLKQNESLTKTMEQLEIGKNDLENKLKPLNESLRKEKLLRERAERRMESYLPKSKMCDVQNQQQYQLGETIINIQRLIGILNSQLSSREIYANYTRHLEHLNPNTTLEQILTYQASKESQLETIGLCSWYANRLLDKLNLQHQLISVLKIKDSIFKFNDNEVCNESYLNTLLANIVYEETEAQDVINNLRQMRANIERKPETTISY</sequence>
<dbReference type="EMBL" id="JBDODL010000444">
    <property type="protein sequence ID" value="MES1919922.1"/>
    <property type="molecule type" value="Genomic_DNA"/>
</dbReference>
<feature type="compositionally biased region" description="Basic residues" evidence="1">
    <location>
        <begin position="1"/>
        <end position="10"/>
    </location>
</feature>
<keyword evidence="3" id="KW-1185">Reference proteome</keyword>
<protein>
    <recommendedName>
        <fullName evidence="4">FRIGIDA-like protein</fullName>
    </recommendedName>
</protein>
<dbReference type="Proteomes" id="UP001439008">
    <property type="component" value="Unassembled WGS sequence"/>
</dbReference>
<evidence type="ECO:0000313" key="2">
    <source>
        <dbReference type="EMBL" id="MES1919922.1"/>
    </source>
</evidence>
<accession>A0ABV2AJS2</accession>
<feature type="region of interest" description="Disordered" evidence="1">
    <location>
        <begin position="1"/>
        <end position="37"/>
    </location>
</feature>